<dbReference type="KEGG" id="rml:FF011L_42370"/>
<accession>A0A517MKM9</accession>
<dbReference type="RefSeq" id="WP_145353579.1">
    <property type="nucleotide sequence ID" value="NZ_CP036262.1"/>
</dbReference>
<protein>
    <submittedName>
        <fullName evidence="2">Uncharacterized protein</fullName>
    </submittedName>
</protein>
<evidence type="ECO:0000256" key="1">
    <source>
        <dbReference type="SAM" id="SignalP"/>
    </source>
</evidence>
<dbReference type="AlphaFoldDB" id="A0A517MKM9"/>
<feature type="signal peptide" evidence="1">
    <location>
        <begin position="1"/>
        <end position="33"/>
    </location>
</feature>
<feature type="chain" id="PRO_5021739972" evidence="1">
    <location>
        <begin position="34"/>
        <end position="397"/>
    </location>
</feature>
<gene>
    <name evidence="2" type="ORF">FF011L_42370</name>
</gene>
<sequence precursor="true">MPNPKSITKRFSTVVIRCLFVGWAIVLTSVAGAQGPPNPPANPAGGFQPLVLNLPVANAAVVQPQQRGRLTTADADQRGLVLEGIAGIPVRMSLPIADPAQFWVITPVNQNLVRIQLSDHGKLWSLTATALAGPVVLQISRRDANQLWRVSGQGAAIRLDSVGFPGQSLAGNTRGVVRLEPTSQVNSQFWLASYQRPPAHLHLPVVRLVQHEYRPLPAGRPARIQLFNSHRSEIRIVLTDLMNQRSYPQQSIQPGQSIPVSLERDLGGEIIERYEVSDSTGRIHVDEFITVVPPAILYDISVYEKFLQSIAIDRTGKSPNVIEDVNYQAKSVGIFPLPAGNALRDGMQIDVWQEAVLQANPGGVRGPISLPSQRTPALSPMEKVLQEQQRLQSRQRP</sequence>
<keyword evidence="1" id="KW-0732">Signal</keyword>
<name>A0A517MKM9_9BACT</name>
<evidence type="ECO:0000313" key="3">
    <source>
        <dbReference type="Proteomes" id="UP000320672"/>
    </source>
</evidence>
<dbReference type="Proteomes" id="UP000320672">
    <property type="component" value="Chromosome"/>
</dbReference>
<reference evidence="2 3" key="1">
    <citation type="submission" date="2019-02" db="EMBL/GenBank/DDBJ databases">
        <title>Deep-cultivation of Planctomycetes and their phenomic and genomic characterization uncovers novel biology.</title>
        <authorList>
            <person name="Wiegand S."/>
            <person name="Jogler M."/>
            <person name="Boedeker C."/>
            <person name="Pinto D."/>
            <person name="Vollmers J."/>
            <person name="Rivas-Marin E."/>
            <person name="Kohn T."/>
            <person name="Peeters S.H."/>
            <person name="Heuer A."/>
            <person name="Rast P."/>
            <person name="Oberbeckmann S."/>
            <person name="Bunk B."/>
            <person name="Jeske O."/>
            <person name="Meyerdierks A."/>
            <person name="Storesund J.E."/>
            <person name="Kallscheuer N."/>
            <person name="Luecker S."/>
            <person name="Lage O.M."/>
            <person name="Pohl T."/>
            <person name="Merkel B.J."/>
            <person name="Hornburger P."/>
            <person name="Mueller R.-W."/>
            <person name="Bruemmer F."/>
            <person name="Labrenz M."/>
            <person name="Spormann A.M."/>
            <person name="Op den Camp H."/>
            <person name="Overmann J."/>
            <person name="Amann R."/>
            <person name="Jetten M.S.M."/>
            <person name="Mascher T."/>
            <person name="Medema M.H."/>
            <person name="Devos D.P."/>
            <person name="Kaster A.-K."/>
            <person name="Ovreas L."/>
            <person name="Rohde M."/>
            <person name="Galperin M.Y."/>
            <person name="Jogler C."/>
        </authorList>
    </citation>
    <scope>NUCLEOTIDE SEQUENCE [LARGE SCALE GENOMIC DNA]</scope>
    <source>
        <strain evidence="2 3">FF011L</strain>
    </source>
</reference>
<organism evidence="2 3">
    <name type="scientific">Roseimaritima multifibrata</name>
    <dbReference type="NCBI Taxonomy" id="1930274"/>
    <lineage>
        <taxon>Bacteria</taxon>
        <taxon>Pseudomonadati</taxon>
        <taxon>Planctomycetota</taxon>
        <taxon>Planctomycetia</taxon>
        <taxon>Pirellulales</taxon>
        <taxon>Pirellulaceae</taxon>
        <taxon>Roseimaritima</taxon>
    </lineage>
</organism>
<dbReference type="OrthoDB" id="241339at2"/>
<dbReference type="EMBL" id="CP036262">
    <property type="protein sequence ID" value="QDS95441.1"/>
    <property type="molecule type" value="Genomic_DNA"/>
</dbReference>
<proteinExistence type="predicted"/>
<keyword evidence="3" id="KW-1185">Reference proteome</keyword>
<evidence type="ECO:0000313" key="2">
    <source>
        <dbReference type="EMBL" id="QDS95441.1"/>
    </source>
</evidence>